<feature type="compositionally biased region" description="Gly residues" evidence="1">
    <location>
        <begin position="221"/>
        <end position="235"/>
    </location>
</feature>
<feature type="compositionally biased region" description="Polar residues" evidence="1">
    <location>
        <begin position="132"/>
        <end position="142"/>
    </location>
</feature>
<feature type="compositionally biased region" description="Polar residues" evidence="1">
    <location>
        <begin position="150"/>
        <end position="161"/>
    </location>
</feature>
<keyword evidence="3" id="KW-1185">Reference proteome</keyword>
<feature type="region of interest" description="Disordered" evidence="1">
    <location>
        <begin position="51"/>
        <end position="235"/>
    </location>
</feature>
<proteinExistence type="predicted"/>
<feature type="compositionally biased region" description="Low complexity" evidence="1">
    <location>
        <begin position="173"/>
        <end position="205"/>
    </location>
</feature>
<dbReference type="RefSeq" id="XP_025348376.1">
    <property type="nucleotide sequence ID" value="XM_025489611.1"/>
</dbReference>
<dbReference type="Proteomes" id="UP000245942">
    <property type="component" value="Unassembled WGS sequence"/>
</dbReference>
<dbReference type="AlphaFoldDB" id="A0A316U7J4"/>
<sequence length="287" mass="29590">MSRPHQPDNVRKRFATYSTRSLGWLRSLEARFMHAGKVGDMLVLPLVVEQEEEKAEGIGAVDRVAPRRKRSSEVSSRSAKRRTTGSTGAPSPGNPSPASSGPNADSSTSAGRGSASEYPDIMNNGLQLPPIWSNTPQANNGWSPRAQAPMSFSRTGSNPQGIPTADLNALFGSSPSASWSTATPPSKSLNGSSGLSNNGSISSGLTPLPPFDSWPPQKEGGSAGGGGGSDAAAVGGGAAETANGLTAPAVAMGTGNLDFASMDSVDLSRLLFDFDVVPNLNFMEGWT</sequence>
<protein>
    <submittedName>
        <fullName evidence="2">Uncharacterized protein</fullName>
    </submittedName>
</protein>
<gene>
    <name evidence="2" type="ORF">BCV69DRAFT_190563</name>
</gene>
<dbReference type="GeneID" id="37011345"/>
<organism evidence="2 3">
    <name type="scientific">Pseudomicrostroma glucosiphilum</name>
    <dbReference type="NCBI Taxonomy" id="1684307"/>
    <lineage>
        <taxon>Eukaryota</taxon>
        <taxon>Fungi</taxon>
        <taxon>Dikarya</taxon>
        <taxon>Basidiomycota</taxon>
        <taxon>Ustilaginomycotina</taxon>
        <taxon>Exobasidiomycetes</taxon>
        <taxon>Microstromatales</taxon>
        <taxon>Microstromatales incertae sedis</taxon>
        <taxon>Pseudomicrostroma</taxon>
    </lineage>
</organism>
<evidence type="ECO:0000313" key="2">
    <source>
        <dbReference type="EMBL" id="PWN21216.1"/>
    </source>
</evidence>
<accession>A0A316U7J4</accession>
<reference evidence="2 3" key="1">
    <citation type="journal article" date="2018" name="Mol. Biol. Evol.">
        <title>Broad Genomic Sampling Reveals a Smut Pathogenic Ancestry of the Fungal Clade Ustilaginomycotina.</title>
        <authorList>
            <person name="Kijpornyongpan T."/>
            <person name="Mondo S.J."/>
            <person name="Barry K."/>
            <person name="Sandor L."/>
            <person name="Lee J."/>
            <person name="Lipzen A."/>
            <person name="Pangilinan J."/>
            <person name="LaButti K."/>
            <person name="Hainaut M."/>
            <person name="Henrissat B."/>
            <person name="Grigoriev I.V."/>
            <person name="Spatafora J.W."/>
            <person name="Aime M.C."/>
        </authorList>
    </citation>
    <scope>NUCLEOTIDE SEQUENCE [LARGE SCALE GENOMIC DNA]</scope>
    <source>
        <strain evidence="2 3">MCA 4718</strain>
    </source>
</reference>
<feature type="compositionally biased region" description="Low complexity" evidence="1">
    <location>
        <begin position="84"/>
        <end position="104"/>
    </location>
</feature>
<evidence type="ECO:0000313" key="3">
    <source>
        <dbReference type="Proteomes" id="UP000245942"/>
    </source>
</evidence>
<evidence type="ECO:0000256" key="1">
    <source>
        <dbReference type="SAM" id="MobiDB-lite"/>
    </source>
</evidence>
<name>A0A316U7J4_9BASI</name>
<dbReference type="EMBL" id="KZ819326">
    <property type="protein sequence ID" value="PWN21216.1"/>
    <property type="molecule type" value="Genomic_DNA"/>
</dbReference>